<feature type="non-terminal residue" evidence="1">
    <location>
        <position position="1"/>
    </location>
</feature>
<comment type="caution">
    <text evidence="1">The sequence shown here is derived from an EMBL/GenBank/DDBJ whole genome shotgun (WGS) entry which is preliminary data.</text>
</comment>
<accession>A0AAV2ID85</accession>
<dbReference type="AlphaFoldDB" id="A0AAV2ID85"/>
<keyword evidence="2" id="KW-1185">Reference proteome</keyword>
<protein>
    <submittedName>
        <fullName evidence="1">Uncharacterized protein</fullName>
    </submittedName>
</protein>
<dbReference type="EMBL" id="CAXITT010000655">
    <property type="protein sequence ID" value="CAL1544888.1"/>
    <property type="molecule type" value="Genomic_DNA"/>
</dbReference>
<organism evidence="1 2">
    <name type="scientific">Lymnaea stagnalis</name>
    <name type="common">Great pond snail</name>
    <name type="synonym">Helix stagnalis</name>
    <dbReference type="NCBI Taxonomy" id="6523"/>
    <lineage>
        <taxon>Eukaryota</taxon>
        <taxon>Metazoa</taxon>
        <taxon>Spiralia</taxon>
        <taxon>Lophotrochozoa</taxon>
        <taxon>Mollusca</taxon>
        <taxon>Gastropoda</taxon>
        <taxon>Heterobranchia</taxon>
        <taxon>Euthyneura</taxon>
        <taxon>Panpulmonata</taxon>
        <taxon>Hygrophila</taxon>
        <taxon>Lymnaeoidea</taxon>
        <taxon>Lymnaeidae</taxon>
        <taxon>Lymnaea</taxon>
    </lineage>
</organism>
<evidence type="ECO:0000313" key="2">
    <source>
        <dbReference type="Proteomes" id="UP001497497"/>
    </source>
</evidence>
<evidence type="ECO:0000313" key="1">
    <source>
        <dbReference type="EMBL" id="CAL1544888.1"/>
    </source>
</evidence>
<dbReference type="Proteomes" id="UP001497497">
    <property type="component" value="Unassembled WGS sequence"/>
</dbReference>
<gene>
    <name evidence="1" type="ORF">GSLYS_00018371001</name>
</gene>
<proteinExistence type="predicted"/>
<reference evidence="1 2" key="1">
    <citation type="submission" date="2024-04" db="EMBL/GenBank/DDBJ databases">
        <authorList>
            <consortium name="Genoscope - CEA"/>
            <person name="William W."/>
        </authorList>
    </citation>
    <scope>NUCLEOTIDE SEQUENCE [LARGE SCALE GENOMIC DNA]</scope>
</reference>
<name>A0AAV2ID85_LYMST</name>
<feature type="non-terminal residue" evidence="1">
    <location>
        <position position="70"/>
    </location>
</feature>
<sequence length="70" mass="7563">QVSKVQITATKPSPVIILTLCEVEIFGDSVCQRDKFTYGRDCEHICNCAVEGEKCFVSTGNCPSGCKAGF</sequence>